<keyword evidence="5" id="KW-0109">Calcium transport</keyword>
<comment type="caution">
    <text evidence="16">The sequence shown here is derived from an EMBL/GenBank/DDBJ whole genome shotgun (WGS) entry which is preliminary data.</text>
</comment>
<evidence type="ECO:0000256" key="7">
    <source>
        <dbReference type="ARBA" id="ARBA00022729"/>
    </source>
</evidence>
<sequence>MPSNQKILLSSIPTITFYDGEKTTHRRTFPVSQLTCKGPACSRFRPDVVQCYNQGGSGSEINWKCVADLPSNIKLGRVEVACEGWDHAADPYILKGSCGLTYTLKQLDSTKSSSTGPTGDLSITALIFWAIFLGVAFLILYPLLRSLIISLLPFMDRFLPNSSSGGGGPGGGGGGWGRGNPRFWGGGRPSDPPPPYSARDPPKPSAGEFWRPGFWTGLAAGSAATHLFQNRQTQPDYSENIWNPFTSSTVFSSPGMFRRSNPSCPRQGSSRDMDDSERLGPIRSSTGFGATRNR</sequence>
<comment type="similarity">
    <text evidence="2">Belongs to the SARAF family.</text>
</comment>
<keyword evidence="8" id="KW-0256">Endoplasmic reticulum</keyword>
<evidence type="ECO:0000256" key="15">
    <source>
        <dbReference type="SAM" id="Phobius"/>
    </source>
</evidence>
<dbReference type="AlphaFoldDB" id="A0A9Q3H1Z5"/>
<evidence type="ECO:0000313" key="16">
    <source>
        <dbReference type="EMBL" id="MBW0488037.1"/>
    </source>
</evidence>
<keyword evidence="17" id="KW-1185">Reference proteome</keyword>
<organism evidence="16 17">
    <name type="scientific">Austropuccinia psidii MF-1</name>
    <dbReference type="NCBI Taxonomy" id="1389203"/>
    <lineage>
        <taxon>Eukaryota</taxon>
        <taxon>Fungi</taxon>
        <taxon>Dikarya</taxon>
        <taxon>Basidiomycota</taxon>
        <taxon>Pucciniomycotina</taxon>
        <taxon>Pucciniomycetes</taxon>
        <taxon>Pucciniales</taxon>
        <taxon>Sphaerophragmiaceae</taxon>
        <taxon>Austropuccinia</taxon>
    </lineage>
</organism>
<evidence type="ECO:0000256" key="10">
    <source>
        <dbReference type="ARBA" id="ARBA00022989"/>
    </source>
</evidence>
<dbReference type="EMBL" id="AVOT02009410">
    <property type="protein sequence ID" value="MBW0488037.1"/>
    <property type="molecule type" value="Genomic_DNA"/>
</dbReference>
<evidence type="ECO:0000256" key="5">
    <source>
        <dbReference type="ARBA" id="ARBA00022568"/>
    </source>
</evidence>
<evidence type="ECO:0000256" key="12">
    <source>
        <dbReference type="ARBA" id="ARBA00023136"/>
    </source>
</evidence>
<evidence type="ECO:0000256" key="1">
    <source>
        <dbReference type="ARBA" id="ARBA00004115"/>
    </source>
</evidence>
<evidence type="ECO:0000256" key="4">
    <source>
        <dbReference type="ARBA" id="ARBA00022448"/>
    </source>
</evidence>
<keyword evidence="10 15" id="KW-1133">Transmembrane helix</keyword>
<dbReference type="GO" id="GO:2001256">
    <property type="term" value="P:regulation of store-operated calcium entry"/>
    <property type="evidence" value="ECO:0007669"/>
    <property type="project" value="InterPro"/>
</dbReference>
<accession>A0A9Q3H1Z5</accession>
<dbReference type="Pfam" id="PF06682">
    <property type="entry name" value="SARAF"/>
    <property type="match status" value="1"/>
</dbReference>
<dbReference type="PANTHER" id="PTHR15929">
    <property type="entry name" value="STORE-OPERATED CALCIUM ENTRY-ASSOCIATED REGULATORY FACTOR"/>
    <property type="match status" value="1"/>
</dbReference>
<evidence type="ECO:0000256" key="2">
    <source>
        <dbReference type="ARBA" id="ARBA00006833"/>
    </source>
</evidence>
<evidence type="ECO:0000256" key="11">
    <source>
        <dbReference type="ARBA" id="ARBA00023065"/>
    </source>
</evidence>
<keyword evidence="6 15" id="KW-0812">Transmembrane</keyword>
<keyword evidence="12 15" id="KW-0472">Membrane</keyword>
<evidence type="ECO:0000256" key="9">
    <source>
        <dbReference type="ARBA" id="ARBA00022837"/>
    </source>
</evidence>
<name>A0A9Q3H1Z5_9BASI</name>
<evidence type="ECO:0000256" key="13">
    <source>
        <dbReference type="ARBA" id="ARBA00031116"/>
    </source>
</evidence>
<dbReference type="Proteomes" id="UP000765509">
    <property type="component" value="Unassembled WGS sequence"/>
</dbReference>
<comment type="subcellular location">
    <subcellularLocation>
        <location evidence="1">Endoplasmic reticulum membrane</location>
        <topology evidence="1">Single-pass type I membrane protein</topology>
    </subcellularLocation>
</comment>
<keyword evidence="9" id="KW-0106">Calcium</keyword>
<reference evidence="16" key="1">
    <citation type="submission" date="2021-03" db="EMBL/GenBank/DDBJ databases">
        <title>Draft genome sequence of rust myrtle Austropuccinia psidii MF-1, a brazilian biotype.</title>
        <authorList>
            <person name="Quecine M.C."/>
            <person name="Pachon D.M.R."/>
            <person name="Bonatelli M.L."/>
            <person name="Correr F.H."/>
            <person name="Franceschini L.M."/>
            <person name="Leite T.F."/>
            <person name="Margarido G.R.A."/>
            <person name="Almeida C.A."/>
            <person name="Ferrarezi J.A."/>
            <person name="Labate C.A."/>
        </authorList>
    </citation>
    <scope>NUCLEOTIDE SEQUENCE</scope>
    <source>
        <strain evidence="16">MF-1</strain>
    </source>
</reference>
<keyword evidence="11" id="KW-0406">Ion transport</keyword>
<gene>
    <name evidence="16" type="ORF">O181_027752</name>
</gene>
<evidence type="ECO:0000313" key="17">
    <source>
        <dbReference type="Proteomes" id="UP000765509"/>
    </source>
</evidence>
<dbReference type="OrthoDB" id="20303at2759"/>
<dbReference type="PANTHER" id="PTHR15929:SF0">
    <property type="entry name" value="STORE-OPERATED CALCIUM ENTRY-ASSOCIATED REGULATORY FACTOR"/>
    <property type="match status" value="1"/>
</dbReference>
<evidence type="ECO:0000256" key="14">
    <source>
        <dbReference type="SAM" id="MobiDB-lite"/>
    </source>
</evidence>
<keyword evidence="4" id="KW-0813">Transport</keyword>
<evidence type="ECO:0000256" key="8">
    <source>
        <dbReference type="ARBA" id="ARBA00022824"/>
    </source>
</evidence>
<dbReference type="InterPro" id="IPR009567">
    <property type="entry name" value="SARAF"/>
</dbReference>
<proteinExistence type="inferred from homology"/>
<feature type="region of interest" description="Disordered" evidence="14">
    <location>
        <begin position="165"/>
        <end position="203"/>
    </location>
</feature>
<protein>
    <recommendedName>
        <fullName evidence="3">Store-operated calcium entry-associated regulatory factor</fullName>
    </recommendedName>
    <alternativeName>
        <fullName evidence="13">Transmembrane protein 66</fullName>
    </alternativeName>
</protein>
<dbReference type="GO" id="GO:0006816">
    <property type="term" value="P:calcium ion transport"/>
    <property type="evidence" value="ECO:0007669"/>
    <property type="project" value="UniProtKB-KW"/>
</dbReference>
<feature type="compositionally biased region" description="Gly residues" evidence="14">
    <location>
        <begin position="165"/>
        <end position="188"/>
    </location>
</feature>
<feature type="compositionally biased region" description="Basic and acidic residues" evidence="14">
    <location>
        <begin position="269"/>
        <end position="280"/>
    </location>
</feature>
<dbReference type="GO" id="GO:0005789">
    <property type="term" value="C:endoplasmic reticulum membrane"/>
    <property type="evidence" value="ECO:0007669"/>
    <property type="project" value="UniProtKB-SubCell"/>
</dbReference>
<feature type="transmembrane region" description="Helical" evidence="15">
    <location>
        <begin position="121"/>
        <end position="144"/>
    </location>
</feature>
<evidence type="ECO:0000256" key="6">
    <source>
        <dbReference type="ARBA" id="ARBA00022692"/>
    </source>
</evidence>
<feature type="region of interest" description="Disordered" evidence="14">
    <location>
        <begin position="252"/>
        <end position="294"/>
    </location>
</feature>
<keyword evidence="7" id="KW-0732">Signal</keyword>
<evidence type="ECO:0000256" key="3">
    <source>
        <dbReference type="ARBA" id="ARBA00016584"/>
    </source>
</evidence>